<protein>
    <submittedName>
        <fullName evidence="2">Uracil-DNA glycosylase family protein</fullName>
    </submittedName>
</protein>
<evidence type="ECO:0000259" key="1">
    <source>
        <dbReference type="SMART" id="SM00986"/>
    </source>
</evidence>
<keyword evidence="3" id="KW-1185">Reference proteome</keyword>
<comment type="caution">
    <text evidence="2">The sequence shown here is derived from an EMBL/GenBank/DDBJ whole genome shotgun (WGS) entry which is preliminary data.</text>
</comment>
<dbReference type="InterPro" id="IPR036895">
    <property type="entry name" value="Uracil-DNA_glycosylase-like_sf"/>
</dbReference>
<dbReference type="RefSeq" id="WP_155035567.1">
    <property type="nucleotide sequence ID" value="NZ_JAYMMG010000013.1"/>
</dbReference>
<evidence type="ECO:0000313" key="3">
    <source>
        <dbReference type="Proteomes" id="UP000488936"/>
    </source>
</evidence>
<dbReference type="EMBL" id="WMJY01000011">
    <property type="protein sequence ID" value="MTH29568.1"/>
    <property type="molecule type" value="Genomic_DNA"/>
</dbReference>
<dbReference type="AlphaFoldDB" id="A0A7K1GL89"/>
<gene>
    <name evidence="2" type="ORF">GJV77_06480</name>
</gene>
<evidence type="ECO:0000313" key="2">
    <source>
        <dbReference type="EMBL" id="MTH29568.1"/>
    </source>
</evidence>
<dbReference type="CDD" id="cd10033">
    <property type="entry name" value="UDG_like"/>
    <property type="match status" value="1"/>
</dbReference>
<dbReference type="Gene3D" id="3.40.470.10">
    <property type="entry name" value="Uracil-DNA glycosylase-like domain"/>
    <property type="match status" value="1"/>
</dbReference>
<name>A0A7K1GL89_9FLAO</name>
<dbReference type="SUPFAM" id="SSF52141">
    <property type="entry name" value="Uracil-DNA glycosylase-like"/>
    <property type="match status" value="1"/>
</dbReference>
<proteinExistence type="predicted"/>
<accession>A0A7K1GL89</accession>
<dbReference type="InterPro" id="IPR047124">
    <property type="entry name" value="HI_0220.2"/>
</dbReference>
<dbReference type="PANTHER" id="PTHR42160">
    <property type="entry name" value="URACIL-DNA GLYCOSYLASE SUPERFAMILY PROTEIN"/>
    <property type="match status" value="1"/>
</dbReference>
<reference evidence="2 3" key="1">
    <citation type="journal article" date="2006" name="Int. J. Syst. Evol. Microbiol.">
        <title>Myroides pelagicus sp. nov., isolated from seawater in Thailand.</title>
        <authorList>
            <person name="Yoon J."/>
            <person name="Maneerat S."/>
            <person name="Kawai F."/>
            <person name="Yokota A."/>
        </authorList>
    </citation>
    <scope>NUCLEOTIDE SEQUENCE [LARGE SCALE GENOMIC DNA]</scope>
    <source>
        <strain evidence="2 3">SM1T</strain>
    </source>
</reference>
<dbReference type="Proteomes" id="UP000488936">
    <property type="component" value="Unassembled WGS sequence"/>
</dbReference>
<dbReference type="SMART" id="SM00986">
    <property type="entry name" value="UDG"/>
    <property type="match status" value="1"/>
</dbReference>
<organism evidence="2 3">
    <name type="scientific">Myroides pelagicus</name>
    <dbReference type="NCBI Taxonomy" id="270914"/>
    <lineage>
        <taxon>Bacteria</taxon>
        <taxon>Pseudomonadati</taxon>
        <taxon>Bacteroidota</taxon>
        <taxon>Flavobacteriia</taxon>
        <taxon>Flavobacteriales</taxon>
        <taxon>Flavobacteriaceae</taxon>
        <taxon>Myroides</taxon>
    </lineage>
</organism>
<sequence>MKEFEHVLSNIRACKLCEQELPLGANPIVLTGVNSKIIIIGQAPGLKVHLTGIPFNDKSGDQLRYWLGVTQEEFYNTDNFSIVPMGFCYPGKGKSGDLPPKKICAPTWHPLLLEQLTSVKLVLLIGKYAQDYYLKSNTTLTENVYSFEKYLPMYFPLPHPSPRNNIWKAKNKWFEQEVIPILQHQIRAILNE</sequence>
<dbReference type="PANTHER" id="PTHR42160:SF1">
    <property type="entry name" value="URACIL-DNA GLYCOSYLASE SUPERFAMILY PROTEIN"/>
    <property type="match status" value="1"/>
</dbReference>
<dbReference type="SMART" id="SM00987">
    <property type="entry name" value="UreE_C"/>
    <property type="match status" value="1"/>
</dbReference>
<dbReference type="Pfam" id="PF03167">
    <property type="entry name" value="UDG"/>
    <property type="match status" value="1"/>
</dbReference>
<dbReference type="InterPro" id="IPR005122">
    <property type="entry name" value="Uracil-DNA_glycosylase-like"/>
</dbReference>
<feature type="domain" description="Uracil-DNA glycosylase-like" evidence="1">
    <location>
        <begin position="27"/>
        <end position="183"/>
    </location>
</feature>
<dbReference type="OrthoDB" id="9789139at2"/>